<keyword evidence="3" id="KW-1185">Reference proteome</keyword>
<proteinExistence type="inferred from homology"/>
<dbReference type="Proteomes" id="UP001596122">
    <property type="component" value="Unassembled WGS sequence"/>
</dbReference>
<organism evidence="2 3">
    <name type="scientific">Aquipuribacter nitratireducens</name>
    <dbReference type="NCBI Taxonomy" id="650104"/>
    <lineage>
        <taxon>Bacteria</taxon>
        <taxon>Bacillati</taxon>
        <taxon>Actinomycetota</taxon>
        <taxon>Actinomycetes</taxon>
        <taxon>Micrococcales</taxon>
        <taxon>Intrasporangiaceae</taxon>
        <taxon>Aquipuribacter</taxon>
    </lineage>
</organism>
<gene>
    <name evidence="2" type="primary">mnhG</name>
    <name evidence="2" type="ORF">ACFPJ6_18030</name>
</gene>
<protein>
    <submittedName>
        <fullName evidence="2">Monovalent cation/H(+) antiporter subunit G</fullName>
    </submittedName>
</protein>
<comment type="caution">
    <text evidence="2">The sequence shown here is derived from an EMBL/GenBank/DDBJ whole genome shotgun (WGS) entry which is preliminary data.</text>
</comment>
<dbReference type="PANTHER" id="PTHR34703">
    <property type="entry name" value="ANTIPORTER SUBUNIT MNHG2-RELATED"/>
    <property type="match status" value="1"/>
</dbReference>
<dbReference type="NCBIfam" id="TIGR01300">
    <property type="entry name" value="CPA3_mnhG_phaG"/>
    <property type="match status" value="1"/>
</dbReference>
<name>A0ABW0GSV7_9MICO</name>
<evidence type="ECO:0000313" key="3">
    <source>
        <dbReference type="Proteomes" id="UP001596122"/>
    </source>
</evidence>
<dbReference type="Pfam" id="PF03334">
    <property type="entry name" value="PhaG_MnhG_YufB"/>
    <property type="match status" value="1"/>
</dbReference>
<dbReference type="PANTHER" id="PTHR34703:SF1">
    <property type="entry name" value="ANTIPORTER SUBUNIT MNHG2-RELATED"/>
    <property type="match status" value="1"/>
</dbReference>
<reference evidence="3" key="1">
    <citation type="journal article" date="2019" name="Int. J. Syst. Evol. Microbiol.">
        <title>The Global Catalogue of Microorganisms (GCM) 10K type strain sequencing project: providing services to taxonomists for standard genome sequencing and annotation.</title>
        <authorList>
            <consortium name="The Broad Institute Genomics Platform"/>
            <consortium name="The Broad Institute Genome Sequencing Center for Infectious Disease"/>
            <person name="Wu L."/>
            <person name="Ma J."/>
        </authorList>
    </citation>
    <scope>NUCLEOTIDE SEQUENCE [LARGE SCALE GENOMIC DNA]</scope>
    <source>
        <strain evidence="3">CCUG 43114</strain>
    </source>
</reference>
<evidence type="ECO:0000256" key="1">
    <source>
        <dbReference type="ARBA" id="ARBA00008404"/>
    </source>
</evidence>
<sequence>MTALADVVAALLLLTGCALTLVASVALFRLPGVSGRLQAATKGQIVGLVLVVVGASLRLRDPAESVELWLVALFQVTTAPVLAQVLGRTAHARGEEQGEELVVDELARAEASRDRGRRPR</sequence>
<evidence type="ECO:0000313" key="2">
    <source>
        <dbReference type="EMBL" id="MFC5382668.1"/>
    </source>
</evidence>
<comment type="similarity">
    <text evidence="1">Belongs to the CPA3 antiporters (TC 2.A.63) subunit G family.</text>
</comment>
<accession>A0ABW0GSV7</accession>
<dbReference type="EMBL" id="JBHSLD010000028">
    <property type="protein sequence ID" value="MFC5382668.1"/>
    <property type="molecule type" value="Genomic_DNA"/>
</dbReference>
<dbReference type="InterPro" id="IPR005133">
    <property type="entry name" value="PhaG_MnhG_YufB"/>
</dbReference>
<dbReference type="RefSeq" id="WP_340270364.1">
    <property type="nucleotide sequence ID" value="NZ_JBBEOG010000006.1"/>
</dbReference>